<keyword evidence="2" id="KW-1185">Reference proteome</keyword>
<dbReference type="InterPro" id="IPR007922">
    <property type="entry name" value="DciA-like"/>
</dbReference>
<dbReference type="InParanoid" id="A0A6G9I961"/>
<protein>
    <submittedName>
        <fullName evidence="1">DUF721 domain-containing protein</fullName>
    </submittedName>
</protein>
<accession>A0A6G9I961</accession>
<dbReference type="RefSeq" id="WP_166914037.1">
    <property type="nucleotide sequence ID" value="NZ_CP050253.1"/>
</dbReference>
<organism evidence="1 2">
    <name type="scientific">Zophobihabitans entericus</name>
    <dbReference type="NCBI Taxonomy" id="1635327"/>
    <lineage>
        <taxon>Bacteria</taxon>
        <taxon>Pseudomonadati</taxon>
        <taxon>Pseudomonadota</taxon>
        <taxon>Gammaproteobacteria</taxon>
        <taxon>Orbales</taxon>
        <taxon>Orbaceae</taxon>
        <taxon>Zophobihabitans</taxon>
    </lineage>
</organism>
<gene>
    <name evidence="1" type="ORF">IPMB12_00900</name>
</gene>
<dbReference type="Proteomes" id="UP000501168">
    <property type="component" value="Chromosome"/>
</dbReference>
<reference evidence="1 2" key="1">
    <citation type="submission" date="2020-03" db="EMBL/GenBank/DDBJ databases">
        <title>Complete genome sequence of Orbus sp. IPMB12 (BCRC 80908).</title>
        <authorList>
            <person name="Lo W.-S."/>
            <person name="Chang T.-H."/>
            <person name="Kuo C.-H."/>
        </authorList>
    </citation>
    <scope>NUCLEOTIDE SEQUENCE [LARGE SCALE GENOMIC DNA]</scope>
    <source>
        <strain evidence="1 2">IPMB12</strain>
    </source>
</reference>
<name>A0A6G9I961_9GAMM</name>
<dbReference type="KEGG" id="orb:IPMB12_00900"/>
<evidence type="ECO:0000313" key="2">
    <source>
        <dbReference type="Proteomes" id="UP000501168"/>
    </source>
</evidence>
<dbReference type="EMBL" id="CP050253">
    <property type="protein sequence ID" value="QIQ20362.1"/>
    <property type="molecule type" value="Genomic_DNA"/>
</dbReference>
<evidence type="ECO:0000313" key="1">
    <source>
        <dbReference type="EMBL" id="QIQ20362.1"/>
    </source>
</evidence>
<proteinExistence type="predicted"/>
<sequence>MRSSTPQSLENLISDDSSLKAIQQRAIALMKIEQEVKKHLPEQLRAACRVANYRNYVLIIEVSSAGWLTRLRYEQEKLLSNLRQSLLPSISSISYVINPELQTVKHIMQNTQLEKERTLSPQSAAILEEIAKNSPARLQTQLLKLAKHAKKSDNKD</sequence>
<dbReference type="Pfam" id="PF05258">
    <property type="entry name" value="DciA"/>
    <property type="match status" value="1"/>
</dbReference>
<dbReference type="AlphaFoldDB" id="A0A6G9I961"/>